<accession>A0A2I0AVE9</accession>
<keyword evidence="3" id="KW-1185">Reference proteome</keyword>
<organism evidence="2 3">
    <name type="scientific">Apostasia shenzhenica</name>
    <dbReference type="NCBI Taxonomy" id="1088818"/>
    <lineage>
        <taxon>Eukaryota</taxon>
        <taxon>Viridiplantae</taxon>
        <taxon>Streptophyta</taxon>
        <taxon>Embryophyta</taxon>
        <taxon>Tracheophyta</taxon>
        <taxon>Spermatophyta</taxon>
        <taxon>Magnoliopsida</taxon>
        <taxon>Liliopsida</taxon>
        <taxon>Asparagales</taxon>
        <taxon>Orchidaceae</taxon>
        <taxon>Apostasioideae</taxon>
        <taxon>Apostasia</taxon>
    </lineage>
</organism>
<evidence type="ECO:0000313" key="2">
    <source>
        <dbReference type="EMBL" id="PKA59520.1"/>
    </source>
</evidence>
<proteinExistence type="predicted"/>
<reference evidence="2 3" key="1">
    <citation type="journal article" date="2017" name="Nature">
        <title>The Apostasia genome and the evolution of orchids.</title>
        <authorList>
            <person name="Zhang G.Q."/>
            <person name="Liu K.W."/>
            <person name="Li Z."/>
            <person name="Lohaus R."/>
            <person name="Hsiao Y.Y."/>
            <person name="Niu S.C."/>
            <person name="Wang J.Y."/>
            <person name="Lin Y.C."/>
            <person name="Xu Q."/>
            <person name="Chen L.J."/>
            <person name="Yoshida K."/>
            <person name="Fujiwara S."/>
            <person name="Wang Z.W."/>
            <person name="Zhang Y.Q."/>
            <person name="Mitsuda N."/>
            <person name="Wang M."/>
            <person name="Liu G.H."/>
            <person name="Pecoraro L."/>
            <person name="Huang H.X."/>
            <person name="Xiao X.J."/>
            <person name="Lin M."/>
            <person name="Wu X.Y."/>
            <person name="Wu W.L."/>
            <person name="Chen Y.Y."/>
            <person name="Chang S.B."/>
            <person name="Sakamoto S."/>
            <person name="Ohme-Takagi M."/>
            <person name="Yagi M."/>
            <person name="Zeng S.J."/>
            <person name="Shen C.Y."/>
            <person name="Yeh C.M."/>
            <person name="Luo Y.B."/>
            <person name="Tsai W.C."/>
            <person name="Van de Peer Y."/>
            <person name="Liu Z.J."/>
        </authorList>
    </citation>
    <scope>NUCLEOTIDE SEQUENCE [LARGE SCALE GENOMIC DNA]</scope>
    <source>
        <strain evidence="3">cv. Shenzhen</strain>
        <tissue evidence="2">Stem</tissue>
    </source>
</reference>
<sequence>MRVQPSLVHDEPGPFLYKTLFPDPSSGGQQTMRTQSLSTSFSPENQDKAAPSAAYKYL</sequence>
<feature type="compositionally biased region" description="Polar residues" evidence="1">
    <location>
        <begin position="26"/>
        <end position="44"/>
    </location>
</feature>
<name>A0A2I0AVE9_9ASPA</name>
<evidence type="ECO:0000313" key="3">
    <source>
        <dbReference type="Proteomes" id="UP000236161"/>
    </source>
</evidence>
<dbReference type="EMBL" id="KZ451948">
    <property type="protein sequence ID" value="PKA59520.1"/>
    <property type="molecule type" value="Genomic_DNA"/>
</dbReference>
<dbReference type="Proteomes" id="UP000236161">
    <property type="component" value="Unassembled WGS sequence"/>
</dbReference>
<evidence type="ECO:0000256" key="1">
    <source>
        <dbReference type="SAM" id="MobiDB-lite"/>
    </source>
</evidence>
<dbReference type="AlphaFoldDB" id="A0A2I0AVE9"/>
<feature type="region of interest" description="Disordered" evidence="1">
    <location>
        <begin position="1"/>
        <end position="58"/>
    </location>
</feature>
<protein>
    <submittedName>
        <fullName evidence="2">Uncharacterized protein</fullName>
    </submittedName>
</protein>
<gene>
    <name evidence="2" type="ORF">AXF42_Ash016544</name>
</gene>